<dbReference type="Gramene" id="Ma01_t13230.1">
    <property type="protein sequence ID" value="Ma01_p13230.1"/>
    <property type="gene ID" value="Ma01_g13230"/>
</dbReference>
<dbReference type="Proteomes" id="UP000012960">
    <property type="component" value="Unplaced"/>
</dbReference>
<evidence type="ECO:0000256" key="3">
    <source>
        <dbReference type="ARBA" id="ARBA00023157"/>
    </source>
</evidence>
<dbReference type="SUPFAM" id="SSF56112">
    <property type="entry name" value="Protein kinase-like (PK-like)"/>
    <property type="match status" value="1"/>
</dbReference>
<proteinExistence type="predicted"/>
<dbReference type="InterPro" id="IPR009030">
    <property type="entry name" value="Growth_fac_rcpt_cys_sf"/>
</dbReference>
<reference evidence="6" key="2">
    <citation type="submission" date="2021-05" db="UniProtKB">
        <authorList>
            <consortium name="EnsemblPlants"/>
        </authorList>
    </citation>
    <scope>IDENTIFICATION</scope>
    <source>
        <strain evidence="6">subsp. malaccensis</strain>
    </source>
</reference>
<dbReference type="InterPro" id="IPR011009">
    <property type="entry name" value="Kinase-like_dom_sf"/>
</dbReference>
<dbReference type="InParanoid" id="A0A804HTK3"/>
<dbReference type="EnsemblPlants" id="Ma01_t13230.1">
    <property type="protein sequence ID" value="Ma01_p13230.1"/>
    <property type="gene ID" value="Ma01_g13230"/>
</dbReference>
<dbReference type="GO" id="GO:0005524">
    <property type="term" value="F:ATP binding"/>
    <property type="evidence" value="ECO:0007669"/>
    <property type="project" value="UniProtKB-KW"/>
</dbReference>
<evidence type="ECO:0000313" key="5">
    <source>
        <dbReference type="EMBL" id="CAG1859404.1"/>
    </source>
</evidence>
<dbReference type="CDD" id="cd00054">
    <property type="entry name" value="EGF_CA"/>
    <property type="match status" value="1"/>
</dbReference>
<dbReference type="InterPro" id="IPR045274">
    <property type="entry name" value="WAK-like"/>
</dbReference>
<feature type="domain" description="Protein kinase" evidence="4">
    <location>
        <begin position="73"/>
        <end position="213"/>
    </location>
</feature>
<dbReference type="GO" id="GO:0005509">
    <property type="term" value="F:calcium ion binding"/>
    <property type="evidence" value="ECO:0007669"/>
    <property type="project" value="InterPro"/>
</dbReference>
<keyword evidence="3" id="KW-1015">Disulfide bond</keyword>
<accession>A0A804HTK3</accession>
<keyword evidence="1" id="KW-0547">Nucleotide-binding</keyword>
<evidence type="ECO:0000259" key="4">
    <source>
        <dbReference type="PROSITE" id="PS50011"/>
    </source>
</evidence>
<sequence>MVLGIFVTVPSGYHGNPYVAHGCQDIDEWSDKDQNPCHGICQNLPGSYNCFCRRGTHGDAFNGPCTQHQKLQSSAKEAIGKSPFSTMTFIFVEDLITHLISEEDMIPFTEESSRTGKSLPSKNLRSLMRAKRTNLEKLEVPKFVSNGTLFRLIHDNNNVSPFSLATRLRIALAYLHSSTSSPIIHGDVKSSNILDENYASKVSNFGASKLVLN</sequence>
<evidence type="ECO:0000313" key="7">
    <source>
        <dbReference type="Proteomes" id="UP000012960"/>
    </source>
</evidence>
<organism evidence="6 7">
    <name type="scientific">Musa acuminata subsp. malaccensis</name>
    <name type="common">Wild banana</name>
    <name type="synonym">Musa malaccensis</name>
    <dbReference type="NCBI Taxonomy" id="214687"/>
    <lineage>
        <taxon>Eukaryota</taxon>
        <taxon>Viridiplantae</taxon>
        <taxon>Streptophyta</taxon>
        <taxon>Embryophyta</taxon>
        <taxon>Tracheophyta</taxon>
        <taxon>Spermatophyta</taxon>
        <taxon>Magnoliopsida</taxon>
        <taxon>Liliopsida</taxon>
        <taxon>Zingiberales</taxon>
        <taxon>Musaceae</taxon>
        <taxon>Musa</taxon>
    </lineage>
</organism>
<dbReference type="InterPro" id="IPR000719">
    <property type="entry name" value="Prot_kinase_dom"/>
</dbReference>
<dbReference type="Gene3D" id="1.10.510.10">
    <property type="entry name" value="Transferase(Phosphotransferase) domain 1"/>
    <property type="match status" value="1"/>
</dbReference>
<dbReference type="EMBL" id="HG996466">
    <property type="protein sequence ID" value="CAG1859404.1"/>
    <property type="molecule type" value="Genomic_DNA"/>
</dbReference>
<dbReference type="Gene3D" id="2.10.25.10">
    <property type="entry name" value="Laminin"/>
    <property type="match status" value="1"/>
</dbReference>
<dbReference type="GO" id="GO:0004672">
    <property type="term" value="F:protein kinase activity"/>
    <property type="evidence" value="ECO:0007669"/>
    <property type="project" value="InterPro"/>
</dbReference>
<name>A0A804HTK3_MUSAM</name>
<evidence type="ECO:0000313" key="6">
    <source>
        <dbReference type="EnsemblPlants" id="Ma01_p13230.1"/>
    </source>
</evidence>
<keyword evidence="2" id="KW-0067">ATP-binding</keyword>
<dbReference type="InterPro" id="IPR001881">
    <property type="entry name" value="EGF-like_Ca-bd_dom"/>
</dbReference>
<reference evidence="5" key="1">
    <citation type="submission" date="2021-03" db="EMBL/GenBank/DDBJ databases">
        <authorList>
            <consortium name="Genoscope - CEA"/>
            <person name="William W."/>
        </authorList>
    </citation>
    <scope>NUCLEOTIDE SEQUENCE</scope>
    <source>
        <strain evidence="5">Doubled-haploid Pahang</strain>
    </source>
</reference>
<dbReference type="SMART" id="SM00179">
    <property type="entry name" value="EGF_CA"/>
    <property type="match status" value="1"/>
</dbReference>
<protein>
    <submittedName>
        <fullName evidence="5">(wild Malaysian banana) hypothetical protein</fullName>
    </submittedName>
</protein>
<dbReference type="PANTHER" id="PTHR27005">
    <property type="entry name" value="WALL-ASSOCIATED RECEPTOR KINASE-LIKE 21"/>
    <property type="match status" value="1"/>
</dbReference>
<dbReference type="GO" id="GO:0007166">
    <property type="term" value="P:cell surface receptor signaling pathway"/>
    <property type="evidence" value="ECO:0007669"/>
    <property type="project" value="InterPro"/>
</dbReference>
<evidence type="ECO:0000256" key="2">
    <source>
        <dbReference type="ARBA" id="ARBA00022840"/>
    </source>
</evidence>
<dbReference type="SUPFAM" id="SSF57184">
    <property type="entry name" value="Growth factor receptor domain"/>
    <property type="match status" value="1"/>
</dbReference>
<dbReference type="PROSITE" id="PS50011">
    <property type="entry name" value="PROTEIN_KINASE_DOM"/>
    <property type="match status" value="1"/>
</dbReference>
<keyword evidence="7" id="KW-1185">Reference proteome</keyword>
<dbReference type="AlphaFoldDB" id="A0A804HTK3"/>
<gene>
    <name evidence="5" type="ORF">GSMUA_296990.1</name>
</gene>
<dbReference type="PANTHER" id="PTHR27005:SF479">
    <property type="entry name" value="OS06G0706600 PROTEIN"/>
    <property type="match status" value="1"/>
</dbReference>
<evidence type="ECO:0000256" key="1">
    <source>
        <dbReference type="ARBA" id="ARBA00022741"/>
    </source>
</evidence>